<reference evidence="3 4" key="1">
    <citation type="submission" date="2017-11" db="EMBL/GenBank/DDBJ databases">
        <title>Genome sequencing of Fusobacterium periodonticum KCOM 1263.</title>
        <authorList>
            <person name="Kook J.-K."/>
            <person name="Park S.-N."/>
            <person name="Lim Y.K."/>
        </authorList>
    </citation>
    <scope>NUCLEOTIDE SEQUENCE [LARGE SCALE GENOMIC DNA]</scope>
    <source>
        <strain evidence="3 4">KCOM 1263</strain>
    </source>
</reference>
<evidence type="ECO:0000313" key="3">
    <source>
        <dbReference type="EMBL" id="ATV61686.1"/>
    </source>
</evidence>
<dbReference type="Pfam" id="PF07498">
    <property type="entry name" value="Rho_N"/>
    <property type="match status" value="1"/>
</dbReference>
<evidence type="ECO:0000256" key="1">
    <source>
        <dbReference type="SAM" id="Coils"/>
    </source>
</evidence>
<evidence type="ECO:0000259" key="2">
    <source>
        <dbReference type="SMART" id="SM00959"/>
    </source>
</evidence>
<dbReference type="InterPro" id="IPR011335">
    <property type="entry name" value="Restrct_endonuc-II-like"/>
</dbReference>
<dbReference type="InterPro" id="IPR011604">
    <property type="entry name" value="PDDEXK-like_dom_sf"/>
</dbReference>
<dbReference type="Pfam" id="PF09588">
    <property type="entry name" value="YqaJ"/>
    <property type="match status" value="1"/>
</dbReference>
<feature type="coiled-coil region" evidence="1">
    <location>
        <begin position="277"/>
        <end position="304"/>
    </location>
</feature>
<keyword evidence="1" id="KW-0175">Coiled coil</keyword>
<dbReference type="GO" id="GO:0006353">
    <property type="term" value="P:DNA-templated transcription termination"/>
    <property type="evidence" value="ECO:0007669"/>
    <property type="project" value="InterPro"/>
</dbReference>
<dbReference type="Gene3D" id="3.90.320.10">
    <property type="match status" value="1"/>
</dbReference>
<dbReference type="InterPro" id="IPR019080">
    <property type="entry name" value="YqaJ_viral_recombinase"/>
</dbReference>
<gene>
    <name evidence="3" type="ORF">CTM74_07570</name>
</gene>
<dbReference type="RefSeq" id="WP_099987639.1">
    <property type="nucleotide sequence ID" value="NZ_CP024700.1"/>
</dbReference>
<protein>
    <recommendedName>
        <fullName evidence="2">Rho termination factor-like N-terminal domain-containing protein</fullName>
    </recommendedName>
</protein>
<dbReference type="PANTHER" id="PTHR46609">
    <property type="entry name" value="EXONUCLEASE, PHAGE-TYPE/RECB, C-TERMINAL DOMAIN-CONTAINING PROTEIN"/>
    <property type="match status" value="1"/>
</dbReference>
<name>A0AAD0F1I4_9FUSO</name>
<dbReference type="Proteomes" id="UP000228552">
    <property type="component" value="Chromosome"/>
</dbReference>
<feature type="domain" description="Rho termination factor-like N-terminal" evidence="2">
    <location>
        <begin position="1"/>
        <end position="39"/>
    </location>
</feature>
<dbReference type="EMBL" id="CP024700">
    <property type="protein sequence ID" value="ATV61686.1"/>
    <property type="molecule type" value="Genomic_DNA"/>
</dbReference>
<dbReference type="InterPro" id="IPR011112">
    <property type="entry name" value="Rho-like_N"/>
</dbReference>
<dbReference type="SMART" id="SM00959">
    <property type="entry name" value="Rho_N"/>
    <property type="match status" value="1"/>
</dbReference>
<proteinExistence type="predicted"/>
<keyword evidence="4" id="KW-1185">Reference proteome</keyword>
<evidence type="ECO:0000313" key="4">
    <source>
        <dbReference type="Proteomes" id="UP000228552"/>
    </source>
</evidence>
<dbReference type="AlphaFoldDB" id="A0AAD0F1I4"/>
<organism evidence="3 4">
    <name type="scientific">Fusobacterium pseudoperiodonticum</name>
    <dbReference type="NCBI Taxonomy" id="2663009"/>
    <lineage>
        <taxon>Bacteria</taxon>
        <taxon>Fusobacteriati</taxon>
        <taxon>Fusobacteriota</taxon>
        <taxon>Fusobacteriia</taxon>
        <taxon>Fusobacteriales</taxon>
        <taxon>Fusobacteriaceae</taxon>
        <taxon>Fusobacterium</taxon>
    </lineage>
</organism>
<sequence>MTVKELKEEAKSLGLVGYSKLKKEELIELIETAKAKVIEISKEEFETSVTANTENTKVLGYDNEDDWHELRAKRIGGSDVGAILGVNPYKSIVDVYVDKTEGSDFKGNNATYWGHVLEGTVLKEFSNRHKELIVYEVPYSVVNDFLIANLDGALKDKETGDYGVLEIKTTSVWNRREWEEDIIPQSYYAQIQHYLMLTGYKFAYVAVLIGGNEYKEFKVERSEEDIELIRNKSTEFYNENLLKKIPPMPDGSDAYMQHLKKKAMEIENNKIIELVGFEEKVEMLKNVTREKKELEKTENLLKEEIMLEMIREKTLKAVVGKSKFNILSKKSLDKKKLGKEQPQLLKEYEEYIEKFEEQTKDYLKESKYIMPYLGK</sequence>
<dbReference type="NCBIfam" id="TIGR03033">
    <property type="entry name" value="phage_rel_nuc"/>
    <property type="match status" value="1"/>
</dbReference>
<dbReference type="SUPFAM" id="SSF52980">
    <property type="entry name" value="Restriction endonuclease-like"/>
    <property type="match status" value="1"/>
</dbReference>
<accession>A0AAD0F1I4</accession>
<dbReference type="InterPro" id="IPR017482">
    <property type="entry name" value="Lambda-type_endonuclease"/>
</dbReference>
<dbReference type="InterPro" id="IPR051703">
    <property type="entry name" value="NF-kappa-B_Signaling_Reg"/>
</dbReference>
<dbReference type="PANTHER" id="PTHR46609:SF6">
    <property type="entry name" value="EXONUCLEASE, PHAGE-TYPE_RECB, C-TERMINAL DOMAIN-CONTAINING PROTEIN-RELATED"/>
    <property type="match status" value="1"/>
</dbReference>